<feature type="region of interest" description="Disordered" evidence="1">
    <location>
        <begin position="54"/>
        <end position="81"/>
    </location>
</feature>
<feature type="domain" description="PH" evidence="2">
    <location>
        <begin position="171"/>
        <end position="277"/>
    </location>
</feature>
<comment type="caution">
    <text evidence="3">The sequence shown here is derived from an EMBL/GenBank/DDBJ whole genome shotgun (WGS) entry which is preliminary data.</text>
</comment>
<gene>
    <name evidence="3" type="ORF">G6F51_004402</name>
</gene>
<dbReference type="EMBL" id="JAANIT010000489">
    <property type="protein sequence ID" value="KAG1547213.1"/>
    <property type="molecule type" value="Genomic_DNA"/>
</dbReference>
<dbReference type="Gene3D" id="2.30.29.30">
    <property type="entry name" value="Pleckstrin-homology domain (PH domain)/Phosphotyrosine-binding domain (PTB)"/>
    <property type="match status" value="1"/>
</dbReference>
<feature type="region of interest" description="Disordered" evidence="1">
    <location>
        <begin position="946"/>
        <end position="969"/>
    </location>
</feature>
<feature type="region of interest" description="Disordered" evidence="1">
    <location>
        <begin position="1"/>
        <end position="38"/>
    </location>
</feature>
<reference evidence="3" key="1">
    <citation type="journal article" date="2020" name="Microb. Genom.">
        <title>Genetic diversity of clinical and environmental Mucorales isolates obtained from an investigation of mucormycosis cases among solid organ transplant recipients.</title>
        <authorList>
            <person name="Nguyen M.H."/>
            <person name="Kaul D."/>
            <person name="Muto C."/>
            <person name="Cheng S.J."/>
            <person name="Richter R.A."/>
            <person name="Bruno V.M."/>
            <person name="Liu G."/>
            <person name="Beyhan S."/>
            <person name="Sundermann A.J."/>
            <person name="Mounaud S."/>
            <person name="Pasculle A.W."/>
            <person name="Nierman W.C."/>
            <person name="Driscoll E."/>
            <person name="Cumbie R."/>
            <person name="Clancy C.J."/>
            <person name="Dupont C.L."/>
        </authorList>
    </citation>
    <scope>NUCLEOTIDE SEQUENCE</scope>
    <source>
        <strain evidence="3">GL16</strain>
    </source>
</reference>
<proteinExistence type="predicted"/>
<feature type="compositionally biased region" description="Acidic residues" evidence="1">
    <location>
        <begin position="62"/>
        <end position="78"/>
    </location>
</feature>
<protein>
    <recommendedName>
        <fullName evidence="2">PH domain-containing protein</fullName>
    </recommendedName>
</protein>
<feature type="region of interest" description="Disordered" evidence="1">
    <location>
        <begin position="641"/>
        <end position="703"/>
    </location>
</feature>
<dbReference type="Pfam" id="PF00169">
    <property type="entry name" value="PH"/>
    <property type="match status" value="1"/>
</dbReference>
<feature type="compositionally biased region" description="Low complexity" evidence="1">
    <location>
        <begin position="580"/>
        <end position="598"/>
    </location>
</feature>
<dbReference type="InterPro" id="IPR011993">
    <property type="entry name" value="PH-like_dom_sf"/>
</dbReference>
<feature type="compositionally biased region" description="Acidic residues" evidence="1">
    <location>
        <begin position="539"/>
        <end position="556"/>
    </location>
</feature>
<evidence type="ECO:0000313" key="4">
    <source>
        <dbReference type="Proteomes" id="UP000717996"/>
    </source>
</evidence>
<organism evidence="3 4">
    <name type="scientific">Rhizopus oryzae</name>
    <name type="common">Mucormycosis agent</name>
    <name type="synonym">Rhizopus arrhizus var. delemar</name>
    <dbReference type="NCBI Taxonomy" id="64495"/>
    <lineage>
        <taxon>Eukaryota</taxon>
        <taxon>Fungi</taxon>
        <taxon>Fungi incertae sedis</taxon>
        <taxon>Mucoromycota</taxon>
        <taxon>Mucoromycotina</taxon>
        <taxon>Mucoromycetes</taxon>
        <taxon>Mucorales</taxon>
        <taxon>Mucorineae</taxon>
        <taxon>Rhizopodaceae</taxon>
        <taxon>Rhizopus</taxon>
    </lineage>
</organism>
<feature type="compositionally biased region" description="Polar residues" evidence="1">
    <location>
        <begin position="641"/>
        <end position="657"/>
    </location>
</feature>
<evidence type="ECO:0000259" key="2">
    <source>
        <dbReference type="PROSITE" id="PS50003"/>
    </source>
</evidence>
<dbReference type="Pfam" id="PF25381">
    <property type="entry name" value="PH_26"/>
    <property type="match status" value="1"/>
</dbReference>
<dbReference type="InterPro" id="IPR001849">
    <property type="entry name" value="PH_domain"/>
</dbReference>
<feature type="compositionally biased region" description="Polar residues" evidence="1">
    <location>
        <begin position="948"/>
        <end position="962"/>
    </location>
</feature>
<dbReference type="AlphaFoldDB" id="A0A9P6YFI4"/>
<dbReference type="Proteomes" id="UP000717996">
    <property type="component" value="Unassembled WGS sequence"/>
</dbReference>
<dbReference type="OrthoDB" id="5563754at2759"/>
<dbReference type="InterPro" id="IPR058155">
    <property type="entry name" value="Skg3/CAF120-like_PH"/>
</dbReference>
<accession>A0A9P6YFI4</accession>
<dbReference type="SMART" id="SM00233">
    <property type="entry name" value="PH"/>
    <property type="match status" value="2"/>
</dbReference>
<feature type="compositionally biased region" description="Polar residues" evidence="1">
    <location>
        <begin position="568"/>
        <end position="579"/>
    </location>
</feature>
<name>A0A9P6YFI4_RHIOR</name>
<feature type="compositionally biased region" description="Basic residues" evidence="1">
    <location>
        <begin position="676"/>
        <end position="688"/>
    </location>
</feature>
<sequence>MTDINHNGVNKEESDENNSEYTPSPRLARRPVTMSTRRSSRLLYLEKYGLNQPGWHSSDNLNDYDNDSSEEESPQENIEEQRKKIKEYKAQPTANMSSPVLNHFAPNTQPICDASLKRPVSIRNYVQTTSAQKRPSRFVKPINSATSIGKVVLPPTEFIHVHKLLEAYEKKVYIEGYLQKRNDLKSDGSLCNAAKWSIWYIELCGPILSLWDASSSSSDQDVFPQYINITDSTVNIEANSTPNTFSLNSAGANRYILQALDSHMLRCWVSAIRLSCFECSRIQEIYTRTFISRSNFSKCLNAPKKPRSTMTGFLHARFPNGTGWKQYWVSVSNEKKQKGLFGRKKVPTSARILFYDSKKSKYPVMTVQQVVQAYTVYPESPKLINMATLFKIEGSLYKNGHGNNVQLANASAGILLMAPTANELVEWLVQVYDTFQLYGRPNSLLNDPFNPKALNFGEATSHGSSTKLFLETEEVNGVNIEGNLLNSKAEFSTILSQKLRGGSAPLRTERSMVTVDRARLPKPAINVRHSRTLTCASDVSDEEDEKSESETDSDDDSLFKLGTKPVKSKSTLKQAPNLPTSNSNTTSKSSSEISEISSSNTIAGATHTLLAATHKSSMDDDFSSSILSNPVFNNTTKVLPQQQKILKNPTPSNTNVPKSLELEGSSSRVNEDIQKRKVPVGKGQRKRSTASSKRSIPSPRASMVSPVWSMNHSAASVINPDYSSQWETSSVDPRMMAGTGSHRFSNADILQQLQQRPNQTRYTSSVTGYNYQENDYDDDDTPIANRHSTRYNASSPVNNHIKTKKIDQNYTRSNSPMMNNHFSPNGFVNRIDEMKKKEGRKSMIDDQNIMWNRLMMEQRQQQLMMQQYMQQYNMMPMMMPVMDPRLLPQPYMMVDPRFMPPSPVMMPPSMRTPSPTTNANTNAHSFRNSQCYSKDIDLHRRYEKRNMSLATSVADSTYTAESQPRRTKN</sequence>
<dbReference type="SUPFAM" id="SSF50729">
    <property type="entry name" value="PH domain-like"/>
    <property type="match status" value="1"/>
</dbReference>
<evidence type="ECO:0000256" key="1">
    <source>
        <dbReference type="SAM" id="MobiDB-lite"/>
    </source>
</evidence>
<feature type="region of interest" description="Disordered" evidence="1">
    <location>
        <begin position="529"/>
        <end position="598"/>
    </location>
</feature>
<evidence type="ECO:0000313" key="3">
    <source>
        <dbReference type="EMBL" id="KAG1547213.1"/>
    </source>
</evidence>
<dbReference type="PROSITE" id="PS50003">
    <property type="entry name" value="PH_DOMAIN"/>
    <property type="match status" value="1"/>
</dbReference>